<keyword evidence="10" id="KW-0067">ATP-binding</keyword>
<gene>
    <name evidence="13" type="ORF">Cgig2_003452</name>
</gene>
<comment type="caution">
    <text evidence="13">The sequence shown here is derived from an EMBL/GenBank/DDBJ whole genome shotgun (WGS) entry which is preliminary data.</text>
</comment>
<evidence type="ECO:0000256" key="6">
    <source>
        <dbReference type="ARBA" id="ARBA00022598"/>
    </source>
</evidence>
<keyword evidence="11" id="KW-0460">Magnesium</keyword>
<dbReference type="EC" id="6.3.2.3" evidence="5"/>
<accession>A0A9Q1QFD8</accession>
<dbReference type="FunFam" id="3.30.470.20:FF:000092">
    <property type="entry name" value="Glutathione synthetase"/>
    <property type="match status" value="1"/>
</dbReference>
<keyword evidence="14" id="KW-1185">Reference proteome</keyword>
<dbReference type="GO" id="GO:0004363">
    <property type="term" value="F:glutathione synthase activity"/>
    <property type="evidence" value="ECO:0007669"/>
    <property type="project" value="UniProtKB-EC"/>
</dbReference>
<evidence type="ECO:0000256" key="12">
    <source>
        <dbReference type="SAM" id="MobiDB-lite"/>
    </source>
</evidence>
<comment type="similarity">
    <text evidence="3">Belongs to the eukaryotic GSH synthase family.</text>
</comment>
<comment type="cofactor">
    <cofactor evidence="1">
        <name>Mg(2+)</name>
        <dbReference type="ChEBI" id="CHEBI:18420"/>
    </cofactor>
</comment>
<evidence type="ECO:0000256" key="9">
    <source>
        <dbReference type="ARBA" id="ARBA00022741"/>
    </source>
</evidence>
<dbReference type="Gene3D" id="3.30.1490.80">
    <property type="match status" value="1"/>
</dbReference>
<dbReference type="Gene3D" id="1.10.1080.10">
    <property type="entry name" value="Glutathione Synthetase, Chain A, domain 3"/>
    <property type="match status" value="1"/>
</dbReference>
<evidence type="ECO:0000256" key="11">
    <source>
        <dbReference type="ARBA" id="ARBA00022842"/>
    </source>
</evidence>
<dbReference type="EMBL" id="JAKOGI010000197">
    <property type="protein sequence ID" value="KAJ8440127.1"/>
    <property type="molecule type" value="Genomic_DNA"/>
</dbReference>
<name>A0A9Q1QFD8_9CARY</name>
<dbReference type="Gene3D" id="3.30.1490.50">
    <property type="match status" value="1"/>
</dbReference>
<keyword evidence="7" id="KW-0317">Glutathione biosynthesis</keyword>
<evidence type="ECO:0000256" key="4">
    <source>
        <dbReference type="ARBA" id="ARBA00011738"/>
    </source>
</evidence>
<comment type="pathway">
    <text evidence="2">Sulfur metabolism; glutathione biosynthesis; glutathione from L-cysteine and L-glutamate: step 2/2.</text>
</comment>
<dbReference type="FunFam" id="3.30.1490.50:FF:000001">
    <property type="entry name" value="Glutathione synthetase"/>
    <property type="match status" value="1"/>
</dbReference>
<evidence type="ECO:0000256" key="7">
    <source>
        <dbReference type="ARBA" id="ARBA00022684"/>
    </source>
</evidence>
<dbReference type="InterPro" id="IPR014049">
    <property type="entry name" value="Glutathione_synthase_N_euk"/>
</dbReference>
<reference evidence="13" key="1">
    <citation type="submission" date="2022-04" db="EMBL/GenBank/DDBJ databases">
        <title>Carnegiea gigantea Genome sequencing and assembly v2.</title>
        <authorList>
            <person name="Copetti D."/>
            <person name="Sanderson M.J."/>
            <person name="Burquez A."/>
            <person name="Wojciechowski M.F."/>
        </authorList>
    </citation>
    <scope>NUCLEOTIDE SEQUENCE</scope>
    <source>
        <strain evidence="13">SGP5-SGP5p</strain>
        <tissue evidence="13">Aerial part</tissue>
    </source>
</reference>
<evidence type="ECO:0000313" key="14">
    <source>
        <dbReference type="Proteomes" id="UP001153076"/>
    </source>
</evidence>
<evidence type="ECO:0000256" key="10">
    <source>
        <dbReference type="ARBA" id="ARBA00022840"/>
    </source>
</evidence>
<dbReference type="InterPro" id="IPR014709">
    <property type="entry name" value="Glutathione_synthase_C_euk"/>
</dbReference>
<dbReference type="InterPro" id="IPR005615">
    <property type="entry name" value="Glutathione_synthase"/>
</dbReference>
<dbReference type="GO" id="GO:0005524">
    <property type="term" value="F:ATP binding"/>
    <property type="evidence" value="ECO:0007669"/>
    <property type="project" value="UniProtKB-KW"/>
</dbReference>
<dbReference type="InterPro" id="IPR014042">
    <property type="entry name" value="Glutathione_synthase_a-hlx"/>
</dbReference>
<comment type="subunit">
    <text evidence="4">Homodimer.</text>
</comment>
<dbReference type="Proteomes" id="UP001153076">
    <property type="component" value="Unassembled WGS sequence"/>
</dbReference>
<dbReference type="NCBIfam" id="TIGR01986">
    <property type="entry name" value="glut_syn_euk"/>
    <property type="match status" value="1"/>
</dbReference>
<dbReference type="Pfam" id="PF03917">
    <property type="entry name" value="GSH_synth_ATP"/>
    <property type="match status" value="2"/>
</dbReference>
<keyword evidence="6" id="KW-0436">Ligase</keyword>
<dbReference type="PANTHER" id="PTHR11130:SF0">
    <property type="entry name" value="GLUTATHIONE SYNTHETASE"/>
    <property type="match status" value="1"/>
</dbReference>
<dbReference type="FunFam" id="3.30.1490.80:FF:000010">
    <property type="entry name" value="Glutathione synthetase"/>
    <property type="match status" value="1"/>
</dbReference>
<organism evidence="13 14">
    <name type="scientific">Carnegiea gigantea</name>
    <dbReference type="NCBI Taxonomy" id="171969"/>
    <lineage>
        <taxon>Eukaryota</taxon>
        <taxon>Viridiplantae</taxon>
        <taxon>Streptophyta</taxon>
        <taxon>Embryophyta</taxon>
        <taxon>Tracheophyta</taxon>
        <taxon>Spermatophyta</taxon>
        <taxon>Magnoliopsida</taxon>
        <taxon>eudicotyledons</taxon>
        <taxon>Gunneridae</taxon>
        <taxon>Pentapetalae</taxon>
        <taxon>Caryophyllales</taxon>
        <taxon>Cactineae</taxon>
        <taxon>Cactaceae</taxon>
        <taxon>Cactoideae</taxon>
        <taxon>Echinocereeae</taxon>
        <taxon>Carnegiea</taxon>
    </lineage>
</organism>
<evidence type="ECO:0000313" key="13">
    <source>
        <dbReference type="EMBL" id="KAJ8440127.1"/>
    </source>
</evidence>
<dbReference type="OrthoDB" id="2020073at2759"/>
<protein>
    <recommendedName>
        <fullName evidence="5">glutathione synthase</fullName>
        <ecNumber evidence="5">6.3.2.3</ecNumber>
    </recommendedName>
</protein>
<dbReference type="GO" id="GO:0046872">
    <property type="term" value="F:metal ion binding"/>
    <property type="evidence" value="ECO:0007669"/>
    <property type="project" value="UniProtKB-KW"/>
</dbReference>
<keyword evidence="8" id="KW-0479">Metal-binding</keyword>
<evidence type="ECO:0000256" key="8">
    <source>
        <dbReference type="ARBA" id="ARBA00022723"/>
    </source>
</evidence>
<evidence type="ECO:0000256" key="5">
    <source>
        <dbReference type="ARBA" id="ARBA00012214"/>
    </source>
</evidence>
<proteinExistence type="inferred from homology"/>
<keyword evidence="9" id="KW-0547">Nucleotide-binding</keyword>
<evidence type="ECO:0000256" key="3">
    <source>
        <dbReference type="ARBA" id="ARBA00010385"/>
    </source>
</evidence>
<evidence type="ECO:0000256" key="2">
    <source>
        <dbReference type="ARBA" id="ARBA00004965"/>
    </source>
</evidence>
<sequence>MGIGCSTLSAPNHILCYSTSLSNSTLKSKSKSKSKSLHNPTPFPINFRPPLLRSKTMSQSPIPSPLNCSKVESIETKQEISGRPMFDPHSIDPKLLQKLVYDALVWSSLHGLVVGDRAVQRSGTVPGVGMVHAPVSLLPVPFPVSHWRQACELAPIFSELFDRVSLDARFLQDSLSSGEEAVAVVYFRAGYAPTDYPSESEWRARLVMEQSSAVKCPSIAYHLAGTKKIQQELAKPNVLERFLDNKEDIAKLRKCFAGLWSLDDSKVISDAIEKPELYVMKPQREGGGNNIYGNDVRDALLRIQKGGTEEDAAYILMQRIFPTVFPALLVREGICHKDQAVSELGIYAAYLRNKDKIIMNEQSGYLMRTKVSSSNEGGVAAGFAVLDSLYLT</sequence>
<dbReference type="AlphaFoldDB" id="A0A9Q1QFD8"/>
<dbReference type="Gene3D" id="3.30.470.20">
    <property type="entry name" value="ATP-grasp fold, B domain"/>
    <property type="match status" value="1"/>
</dbReference>
<dbReference type="GO" id="GO:0043295">
    <property type="term" value="F:glutathione binding"/>
    <property type="evidence" value="ECO:0007669"/>
    <property type="project" value="TreeGrafter"/>
</dbReference>
<feature type="region of interest" description="Disordered" evidence="12">
    <location>
        <begin position="25"/>
        <end position="45"/>
    </location>
</feature>
<dbReference type="GO" id="GO:0005829">
    <property type="term" value="C:cytosol"/>
    <property type="evidence" value="ECO:0007669"/>
    <property type="project" value="TreeGrafter"/>
</dbReference>
<evidence type="ECO:0000256" key="1">
    <source>
        <dbReference type="ARBA" id="ARBA00001946"/>
    </source>
</evidence>
<dbReference type="SUPFAM" id="SSF56059">
    <property type="entry name" value="Glutathione synthetase ATP-binding domain-like"/>
    <property type="match status" value="1"/>
</dbReference>
<dbReference type="PANTHER" id="PTHR11130">
    <property type="entry name" value="GLUTATHIONE SYNTHETASE"/>
    <property type="match status" value="1"/>
</dbReference>